<evidence type="ECO:0000313" key="2">
    <source>
        <dbReference type="Proteomes" id="UP000033423"/>
    </source>
</evidence>
<protein>
    <submittedName>
        <fullName evidence="1">Uncharacterized protein</fullName>
    </submittedName>
</protein>
<comment type="caution">
    <text evidence="1">The sequence shown here is derived from an EMBL/GenBank/DDBJ whole genome shotgun (WGS) entry which is preliminary data.</text>
</comment>
<reference evidence="1 2" key="1">
    <citation type="submission" date="2015-02" db="EMBL/GenBank/DDBJ databases">
        <title>Single-cell genomics of uncultivated deep-branching MTB reveals a conserved set of magnetosome genes.</title>
        <authorList>
            <person name="Kolinko S."/>
            <person name="Richter M."/>
            <person name="Glockner F.O."/>
            <person name="Brachmann A."/>
            <person name="Schuler D."/>
        </authorList>
    </citation>
    <scope>NUCLEOTIDE SEQUENCE [LARGE SCALE GENOMIC DNA]</scope>
    <source>
        <strain evidence="1">TM-1</strain>
    </source>
</reference>
<organism evidence="1 2">
    <name type="scientific">Candidatus Magnetobacterium bavaricum</name>
    <dbReference type="NCBI Taxonomy" id="29290"/>
    <lineage>
        <taxon>Bacteria</taxon>
        <taxon>Pseudomonadati</taxon>
        <taxon>Nitrospirota</taxon>
        <taxon>Thermodesulfovibrionia</taxon>
        <taxon>Thermodesulfovibrionales</taxon>
        <taxon>Candidatus Magnetobacteriaceae</taxon>
        <taxon>Candidatus Magnetobacterium</taxon>
    </lineage>
</organism>
<gene>
    <name evidence="1" type="ORF">MBAV_000080</name>
</gene>
<dbReference type="Proteomes" id="UP000033423">
    <property type="component" value="Unassembled WGS sequence"/>
</dbReference>
<sequence length="63" mass="6805">MFRHGQQLYVRVAKLLDVGDEGCGQLPVCQPTVAVLRYPAPGAKMYLVCADGCLKPVALFAII</sequence>
<evidence type="ECO:0000313" key="1">
    <source>
        <dbReference type="EMBL" id="KJU87729.1"/>
    </source>
</evidence>
<name>A0A0F3H0I1_9BACT</name>
<proteinExistence type="predicted"/>
<dbReference type="EMBL" id="LACI01000040">
    <property type="protein sequence ID" value="KJU87729.1"/>
    <property type="molecule type" value="Genomic_DNA"/>
</dbReference>
<accession>A0A0F3H0I1</accession>
<keyword evidence="2" id="KW-1185">Reference proteome</keyword>
<dbReference type="AlphaFoldDB" id="A0A0F3H0I1"/>